<keyword evidence="1" id="KW-0808">Transferase</keyword>
<sequence>MTDKRLGSATELARAATRFYTAALRDPKSFLKHSQDIWSATIKGALGQAELTIPKGDKRFNDPVWTTNPAYRAMASSYLALTQGIDKWVDSLELDDRNKLRAKLLTSVVADTISPTNTVLGNPTAVKTTFDNGGKNLVAGLKNFIGDMTGNGGLPAMVDKSKFTVGKNLALSLGQVVYREDHLELIQYTPQTEKVYSKPVFIVPPQINKYYVWDLAPGRSIVEYLVNQGHQVFVVVWRNPDPAQSGWDFNSYVGALDRACEVACEVSGSQSLQVVGACSGGITAAMLLSLWGAKKIKRAASFSLFVAILEVDGAKNTTMGLFANFETLELARLFSRSKGVLAGKDLERAFAWLRPNDLIWAYWVNNYLLGNEPPAYDILYWNADTTNLPAGLHNDMLQLLNQGGLDGGDGWTMDGHRISLKNITCDAFVVGGETDHITPWDGCYASVHAFGGKSEFVLSQAGHIQSLINPPGNPRARFKTNQADHGTPEEFAQTAATHSGSWWPHWNHWLIARGGRQVNAKQELGSAKYPPLVEAPGLYVQ</sequence>
<evidence type="ECO:0000259" key="3">
    <source>
        <dbReference type="Pfam" id="PF07167"/>
    </source>
</evidence>
<keyword evidence="2" id="KW-0012">Acyltransferase</keyword>
<dbReference type="Gene3D" id="3.40.50.1820">
    <property type="entry name" value="alpha/beta hydrolase"/>
    <property type="match status" value="1"/>
</dbReference>
<dbReference type="GO" id="GO:0016746">
    <property type="term" value="F:acyltransferase activity"/>
    <property type="evidence" value="ECO:0007669"/>
    <property type="project" value="UniProtKB-KW"/>
</dbReference>
<accession>A0A916X399</accession>
<reference evidence="4" key="1">
    <citation type="journal article" date="2014" name="Int. J. Syst. Evol. Microbiol.">
        <title>Complete genome sequence of Corynebacterium casei LMG S-19264T (=DSM 44701T), isolated from a smear-ripened cheese.</title>
        <authorList>
            <consortium name="US DOE Joint Genome Institute (JGI-PGF)"/>
            <person name="Walter F."/>
            <person name="Albersmeier A."/>
            <person name="Kalinowski J."/>
            <person name="Ruckert C."/>
        </authorList>
    </citation>
    <scope>NUCLEOTIDE SEQUENCE</scope>
    <source>
        <strain evidence="4">CGMCC 1.12426</strain>
    </source>
</reference>
<dbReference type="InterPro" id="IPR029058">
    <property type="entry name" value="AB_hydrolase_fold"/>
</dbReference>
<dbReference type="SUPFAM" id="SSF53474">
    <property type="entry name" value="alpha/beta-Hydrolases"/>
    <property type="match status" value="1"/>
</dbReference>
<feature type="domain" description="Poly-beta-hydroxybutyrate polymerase N-terminal" evidence="3">
    <location>
        <begin position="57"/>
        <end position="225"/>
    </location>
</feature>
<dbReference type="InterPro" id="IPR010941">
    <property type="entry name" value="PhaC_N"/>
</dbReference>
<dbReference type="GO" id="GO:0042619">
    <property type="term" value="P:poly-hydroxybutyrate biosynthetic process"/>
    <property type="evidence" value="ECO:0007669"/>
    <property type="project" value="InterPro"/>
</dbReference>
<dbReference type="Proteomes" id="UP000605148">
    <property type="component" value="Unassembled WGS sequence"/>
</dbReference>
<dbReference type="Pfam" id="PF07167">
    <property type="entry name" value="PhaC_N"/>
    <property type="match status" value="1"/>
</dbReference>
<keyword evidence="5" id="KW-1185">Reference proteome</keyword>
<evidence type="ECO:0000313" key="4">
    <source>
        <dbReference type="EMBL" id="GGB56963.1"/>
    </source>
</evidence>
<name>A0A916X399_9HYPH</name>
<evidence type="ECO:0000313" key="5">
    <source>
        <dbReference type="Proteomes" id="UP000605148"/>
    </source>
</evidence>
<gene>
    <name evidence="4" type="primary">phaC1</name>
    <name evidence="4" type="ORF">GCM10011316_31300</name>
</gene>
<dbReference type="EMBL" id="BMFA01000010">
    <property type="protein sequence ID" value="GGB56963.1"/>
    <property type="molecule type" value="Genomic_DNA"/>
</dbReference>
<dbReference type="RefSeq" id="WP_150497408.1">
    <property type="nucleotide sequence ID" value="NZ_BMFA01000010.1"/>
</dbReference>
<protein>
    <submittedName>
        <fullName evidence="4">Class II poly(R)-hydroxyalkanoic acid synthase</fullName>
    </submittedName>
</protein>
<dbReference type="InterPro" id="IPR051321">
    <property type="entry name" value="PHA/PHB_synthase"/>
</dbReference>
<proteinExistence type="predicted"/>
<dbReference type="PANTHER" id="PTHR36837:SF5">
    <property type="entry name" value="POLY-3-HYDROXYBUTYRATE SYNTHASE"/>
    <property type="match status" value="1"/>
</dbReference>
<dbReference type="OrthoDB" id="7208816at2"/>
<dbReference type="PANTHER" id="PTHR36837">
    <property type="entry name" value="POLY(3-HYDROXYALKANOATE) POLYMERASE SUBUNIT PHAC"/>
    <property type="match status" value="1"/>
</dbReference>
<evidence type="ECO:0000256" key="2">
    <source>
        <dbReference type="ARBA" id="ARBA00023315"/>
    </source>
</evidence>
<comment type="caution">
    <text evidence="4">The sequence shown here is derived from an EMBL/GenBank/DDBJ whole genome shotgun (WGS) entry which is preliminary data.</text>
</comment>
<reference evidence="4" key="2">
    <citation type="submission" date="2020-09" db="EMBL/GenBank/DDBJ databases">
        <authorList>
            <person name="Sun Q."/>
            <person name="Zhou Y."/>
        </authorList>
    </citation>
    <scope>NUCLEOTIDE SEQUENCE</scope>
    <source>
        <strain evidence="4">CGMCC 1.12426</strain>
    </source>
</reference>
<dbReference type="AlphaFoldDB" id="A0A916X399"/>
<evidence type="ECO:0000256" key="1">
    <source>
        <dbReference type="ARBA" id="ARBA00022679"/>
    </source>
</evidence>
<organism evidence="4 5">
    <name type="scientific">Roseibium aquae</name>
    <dbReference type="NCBI Taxonomy" id="1323746"/>
    <lineage>
        <taxon>Bacteria</taxon>
        <taxon>Pseudomonadati</taxon>
        <taxon>Pseudomonadota</taxon>
        <taxon>Alphaproteobacteria</taxon>
        <taxon>Hyphomicrobiales</taxon>
        <taxon>Stappiaceae</taxon>
        <taxon>Roseibium</taxon>
    </lineage>
</organism>